<feature type="compositionally biased region" description="Pro residues" evidence="10">
    <location>
        <begin position="264"/>
        <end position="273"/>
    </location>
</feature>
<dbReference type="Gene3D" id="1.20.5.170">
    <property type="match status" value="1"/>
</dbReference>
<dbReference type="PANTHER" id="PTHR14594:SF1">
    <property type="entry name" value="CENTROSOMAL PROTEIN OF 70 KDA"/>
    <property type="match status" value="1"/>
</dbReference>
<evidence type="ECO:0000256" key="1">
    <source>
        <dbReference type="ARBA" id="ARBA00004300"/>
    </source>
</evidence>
<feature type="region of interest" description="Disordered" evidence="10">
    <location>
        <begin position="231"/>
        <end position="370"/>
    </location>
</feature>
<feature type="compositionally biased region" description="Low complexity" evidence="10">
    <location>
        <begin position="549"/>
        <end position="562"/>
    </location>
</feature>
<evidence type="ECO:0000313" key="11">
    <source>
        <dbReference type="EMBL" id="KAG2438171.1"/>
    </source>
</evidence>
<feature type="region of interest" description="Disordered" evidence="10">
    <location>
        <begin position="602"/>
        <end position="658"/>
    </location>
</feature>
<feature type="compositionally biased region" description="Low complexity" evidence="10">
    <location>
        <begin position="289"/>
        <end position="301"/>
    </location>
</feature>
<evidence type="ECO:0000313" key="12">
    <source>
        <dbReference type="Proteomes" id="UP000650467"/>
    </source>
</evidence>
<feature type="coiled-coil region" evidence="9">
    <location>
        <begin position="2290"/>
        <end position="2429"/>
    </location>
</feature>
<proteinExistence type="predicted"/>
<evidence type="ECO:0000256" key="5">
    <source>
        <dbReference type="ARBA" id="ARBA00022803"/>
    </source>
</evidence>
<evidence type="ECO:0000256" key="10">
    <source>
        <dbReference type="SAM" id="MobiDB-lite"/>
    </source>
</evidence>
<evidence type="ECO:0000256" key="7">
    <source>
        <dbReference type="ARBA" id="ARBA00023212"/>
    </source>
</evidence>
<evidence type="ECO:0000256" key="3">
    <source>
        <dbReference type="ARBA" id="ARBA00018408"/>
    </source>
</evidence>
<feature type="compositionally biased region" description="Gly residues" evidence="10">
    <location>
        <begin position="414"/>
        <end position="423"/>
    </location>
</feature>
<feature type="region of interest" description="Disordered" evidence="10">
    <location>
        <begin position="137"/>
        <end position="209"/>
    </location>
</feature>
<dbReference type="Proteomes" id="UP000650467">
    <property type="component" value="Unassembled WGS sequence"/>
</dbReference>
<evidence type="ECO:0000256" key="9">
    <source>
        <dbReference type="SAM" id="Coils"/>
    </source>
</evidence>
<keyword evidence="12" id="KW-1185">Reference proteome</keyword>
<evidence type="ECO:0000256" key="6">
    <source>
        <dbReference type="ARBA" id="ARBA00023054"/>
    </source>
</evidence>
<protein>
    <recommendedName>
        <fullName evidence="3">Centrosomal protein of 70 kDa</fullName>
    </recommendedName>
</protein>
<dbReference type="GO" id="GO:0043015">
    <property type="term" value="F:gamma-tubulin binding"/>
    <property type="evidence" value="ECO:0007669"/>
    <property type="project" value="InterPro"/>
</dbReference>
<comment type="subunit">
    <text evidence="2">Directly interacts with tubulin-gamma; this interaction determines centrosomal localization.</text>
</comment>
<gene>
    <name evidence="11" type="ORF">HXX76_005778</name>
</gene>
<sequence>MDAAHAAAPARSVFSSDDDLTSFLAGLRAKYASLYPQYLEGEQPAGAGDAAGGQNGASIGAAAADRPDDGLDAGAAATAAAAVDTALAGTSLSFDHKLTQLRSSLQTLQQLLPPRASTTANLLDSFVAVSGDSLAQRLHEQHQGQQHTQQDQQPQPGASAAAATFTSSLQPGAQSEPARSTGSGGGSGTLHAEIAAPGSAGGASGAAGADDHGVGADVAFMELAVGYSRRTLQPPSSEGSGASVGGAPGVDTTGACALLHHPPEPPPPQPAEPAPAHSLYLQTTSLADPQSGSSSPEASSEPEYRADSNEPWRDGEQLGHRSYGGHGSALGHTDSEFGVEGSGDPELYDLDHGPRLTSTDAEDSAAEVPGAAANAPAGDAMELYWAEAAAGMGSITRSMVSPARRRVWQLVGQGGSTLGGNGSGAPEPAQPLSMPAADHVQWPPLPAAARPSSTGPPGLRLLQSANLRNRSRGGASSGASTGGGGTGPDATRESSAVWESEATGAEDKEAGEDHGSTSGEEPALASPLDWCGFGGFGKQSRSQLYQSSLTPGLGFGPLPTGGESPAPGGFGEPELLSETQLQPASIGVASRLMEGGIDWQYQQQPSSEPRGSPTPNNAAGTGAAVRQRRRWGSPLQGSAVSESWQHAPASSAAAGDGVVDSATLSPYGSSPNRGADGGAYAATFSPTVATARPSQGGSPRHAFGAASTTAMFAVAGADGEVLIEPDAPPTGRFPASGSAATHQPFMEALDAGEPAYEPSLVLGAVREELLQDEPAAPGHHSQLVELQDGDALLAAAAEPAPECHSAEWAADGDVSNGGDSSAYGSSGGASAGGRPVDPRPQHRHTWQDAGVSATAGRAPRSLQLVPPTPHTAVAAGPFGSAASSALPPNHNDEVLCGSPTSDMGNAAAPAVLAALQASEPGLPGGSANASAAIGGSAVPSYTANRGGVAFTIGAEGAGGRSPLRPGASAAASPMRVARAIALATPQPTQPATEAVDGPAGSLDWELLNRGLREAGFGGLVMVSAAATAAAIANAAAEAASAPGGGVLMAPEPGSLHRCLGSVLEQYVRRNKLVAELLAATEQSGRVAAQQEAALRDMQRELNMAKAAADKARRELAELSSQQLPKTEARYSAQLAKLRSEAAKMKESLREAEVEAATKSDEIRSLRATITGLQAAAGHSADVEVVGLRQRLVQLEALVRARDKDLDKLRNIKEATVGQAEDGQANALDRAYEAEATARRLEGELVSARTRVGQLEQANAKRDRDVATMRDDLAAIKTCEAAASRAAAARAAAAEEVARRSEAEAAALRGKAKELEAQLRAARQELDKRRADSEALRSAAYQEVYRLEDEVRVLGADLATARSRAAQLELVVRSKDRDVARAKDEKEAAKAAERERARVAEDVSIKLEAELQAVKVRLAQAEGGLRTSEREAARLAELLRQTQGAEVEAWLKQAKSEEGSKKLESDFMSLRLRVLQLEAALKGRDKEVDKLGRSLEAVKAEAHELASKLVKSDEAARKAEGELSVARGKALTLEGHVRVKEREQERLVRLVEGLKAGEAEVASRQSALEEAARRLETALVAARGRVSGLEGVVRARDAAVERLNRQLEGAKTSDFERTAQVSKMEEAARQQEAESAALRQRVVQLEGLLRTKEREVERSNRQVEAARATEADLERRLADTTAAASKLEAEVAAGRTRAAQLGEELRARERELAALTRSLEAQRLAEHSANLAAGKTEEVAKRLDGEADKLRQRLTQAEGLLRVREREAERAARALEAAQVAVADAAFKQSEAEAASRRLEAEAAGLRQRLAQAENAMRSRDRDVDRAEKLVEQAKCAETDADTRRRAAEASVSALDGELASLRSRIGQLEAAARGHTKEVERLTRVVDQSKITEIEATARAQRSETAAKQVAAELASARGRLSKLEASLSARDVESVRLQKLLVTAEAAAAAQEARAEEFTRRVESDLAAMRQRALQLAGLLKGRDRQLTTLRGGSEAAQAEQEKVHDRLRQCEDVIRKLDAELVSERQQAAQAAGQLRGRDKQITTLRNGLEVLQGDQEKTAAQLRKCEEQLRKLDSDLSAERQRAAQLDGQVKARDREVERLTRQLEAGRDQSSSAAVVAGKEVVGLREAAAKAEAALATARARITELQSELVSKERQLDGLQRLAGYSHAGDAEAAALAAERAGRAEEAAKRLDVELAGVRQKYSQLEHMYRSRETVIEKLKVSLADKVAREERRLARDKAAYTRIRAAYLQTMAPSSSAGGAGGTPSGKAAGAMAAAARELRPVEIVGLYESRREALEEELSVWRAEVRSLSEQLRDAQNLITMKERSGAWRTPQELTDMQARVIMLERRCADLQREVERGRAEAAEAGRAAERRLAEAERRAAAMKEDNEALVHELDGRPTLQENRALKRELEILEKRVLQMKGSAAASGAGAVAEGGETALGLAVAGKGRGGGPLMTTAQRMARDKSLHRLGLRGLEDWPKDVLVDLVQDVCIELDLSDATTLPAAVRKTLRVVDAAPRMEAFIGAVCEAVYRRGAAFVPPHIDGTTDPNRVLEVLSVWLGLMQEGAQLRGVMRSVSEALSSRAEGMAIPIHGPADVLMSIRQLVEAEAVALTARESLAAASQHMAQQPEALLSRLVHHFMRLFDCPSLEGVVPCVNRLYVSLNELRNFARSLAAALGLPADAGASACIALVRELVDVAAGRSGEGGGAGQQQRGSGNGAAGGDRLLPDYIKGDHAAAGTSPAAASGQPTGGAGATTVGVEVSAALERLMAMFTVRTAGAAADAAERAVGRLRRLDEVLPRYQRLTSQLFEALRCTSLEEVMPAVRGLLAAAQQAQQHLQAPY</sequence>
<dbReference type="PANTHER" id="PTHR14594">
    <property type="entry name" value="CENTROSOMAL PROTEIN OF 70 KDA"/>
    <property type="match status" value="1"/>
</dbReference>
<comment type="caution">
    <text evidence="11">The sequence shown here is derived from an EMBL/GenBank/DDBJ whole genome shotgun (WGS) entry which is preliminary data.</text>
</comment>
<feature type="coiled-coil region" evidence="9">
    <location>
        <begin position="1087"/>
        <end position="1168"/>
    </location>
</feature>
<reference evidence="11" key="1">
    <citation type="journal article" date="2020" name="bioRxiv">
        <title>Comparative genomics of Chlamydomonas.</title>
        <authorList>
            <person name="Craig R.J."/>
            <person name="Hasan A.R."/>
            <person name="Ness R.W."/>
            <person name="Keightley P.D."/>
        </authorList>
    </citation>
    <scope>NUCLEOTIDE SEQUENCE</scope>
    <source>
        <strain evidence="11">SAG 7.73</strain>
    </source>
</reference>
<feature type="coiled-coil region" evidence="9">
    <location>
        <begin position="1364"/>
        <end position="1401"/>
    </location>
</feature>
<dbReference type="GO" id="GO:0060271">
    <property type="term" value="P:cilium assembly"/>
    <property type="evidence" value="ECO:0007669"/>
    <property type="project" value="InterPro"/>
</dbReference>
<feature type="region of interest" description="Disordered" evidence="10">
    <location>
        <begin position="414"/>
        <end position="526"/>
    </location>
</feature>
<feature type="compositionally biased region" description="Low complexity" evidence="10">
    <location>
        <begin position="143"/>
        <end position="164"/>
    </location>
</feature>
<keyword evidence="6 9" id="KW-0175">Coiled coil</keyword>
<organism evidence="11 12">
    <name type="scientific">Chlamydomonas incerta</name>
    <dbReference type="NCBI Taxonomy" id="51695"/>
    <lineage>
        <taxon>Eukaryota</taxon>
        <taxon>Viridiplantae</taxon>
        <taxon>Chlorophyta</taxon>
        <taxon>core chlorophytes</taxon>
        <taxon>Chlorophyceae</taxon>
        <taxon>CS clade</taxon>
        <taxon>Chlamydomonadales</taxon>
        <taxon>Chlamydomonadaceae</taxon>
        <taxon>Chlamydomonas</taxon>
    </lineage>
</organism>
<dbReference type="EMBL" id="JAEHOC010000010">
    <property type="protein sequence ID" value="KAG2438171.1"/>
    <property type="molecule type" value="Genomic_DNA"/>
</dbReference>
<evidence type="ECO:0000256" key="8">
    <source>
        <dbReference type="ARBA" id="ARBA00025273"/>
    </source>
</evidence>
<feature type="compositionally biased region" description="Polar residues" evidence="10">
    <location>
        <begin position="635"/>
        <end position="644"/>
    </location>
</feature>
<feature type="region of interest" description="Disordered" evidence="10">
    <location>
        <begin position="547"/>
        <end position="574"/>
    </location>
</feature>
<feature type="coiled-coil region" evidence="9">
    <location>
        <begin position="1907"/>
        <end position="1962"/>
    </location>
</feature>
<keyword evidence="7" id="KW-0206">Cytoskeleton</keyword>
<keyword evidence="5" id="KW-0802">TPR repeat</keyword>
<comment type="function">
    <text evidence="8">Plays a role in the organization of both preexisting and nascent microtubules in interphase cells. During mitosis, required for the organization and orientation of the mitotic spindle.</text>
</comment>
<feature type="compositionally biased region" description="Basic and acidic residues" evidence="10">
    <location>
        <begin position="302"/>
        <end position="319"/>
    </location>
</feature>
<accession>A0A835TH46</accession>
<name>A0A835TH46_CHLIN</name>
<feature type="coiled-coil region" evidence="9">
    <location>
        <begin position="1620"/>
        <end position="1878"/>
    </location>
</feature>
<feature type="region of interest" description="Disordered" evidence="10">
    <location>
        <begin position="809"/>
        <end position="855"/>
    </location>
</feature>
<dbReference type="GO" id="GO:0005815">
    <property type="term" value="C:microtubule organizing center"/>
    <property type="evidence" value="ECO:0007669"/>
    <property type="project" value="TreeGrafter"/>
</dbReference>
<feature type="compositionally biased region" description="Polar residues" evidence="10">
    <location>
        <begin position="602"/>
        <end position="619"/>
    </location>
</feature>
<feature type="compositionally biased region" description="Basic and acidic residues" evidence="10">
    <location>
        <begin position="505"/>
        <end position="515"/>
    </location>
</feature>
<evidence type="ECO:0000256" key="4">
    <source>
        <dbReference type="ARBA" id="ARBA00022490"/>
    </source>
</evidence>
<dbReference type="GO" id="GO:0070507">
    <property type="term" value="P:regulation of microtubule cytoskeleton organization"/>
    <property type="evidence" value="ECO:0007669"/>
    <property type="project" value="InterPro"/>
</dbReference>
<evidence type="ECO:0000256" key="2">
    <source>
        <dbReference type="ARBA" id="ARBA00011832"/>
    </source>
</evidence>
<dbReference type="InterPro" id="IPR037692">
    <property type="entry name" value="CEP70"/>
</dbReference>
<feature type="coiled-coil region" evidence="9">
    <location>
        <begin position="1290"/>
        <end position="1338"/>
    </location>
</feature>
<feature type="coiled-coil region" evidence="9">
    <location>
        <begin position="2009"/>
        <end position="2166"/>
    </location>
</feature>
<dbReference type="OrthoDB" id="2020926at2759"/>
<comment type="subcellular location">
    <subcellularLocation>
        <location evidence="1">Cytoplasm</location>
        <location evidence="1">Cytoskeleton</location>
        <location evidence="1">Microtubule organizing center</location>
        <location evidence="1">Centrosome</location>
    </subcellularLocation>
</comment>
<keyword evidence="4" id="KW-0963">Cytoplasm</keyword>